<feature type="binding site" evidence="9">
    <location>
        <position position="41"/>
    </location>
    <ligand>
        <name>substrate</name>
    </ligand>
</feature>
<feature type="binding site" evidence="9">
    <location>
        <position position="263"/>
    </location>
    <ligand>
        <name>substrate</name>
    </ligand>
</feature>
<dbReference type="Pfam" id="PF04909">
    <property type="entry name" value="Amidohydro_2"/>
    <property type="match status" value="1"/>
</dbReference>
<evidence type="ECO:0000313" key="12">
    <source>
        <dbReference type="Proteomes" id="UP001442468"/>
    </source>
</evidence>
<feature type="domain" description="Amidohydrolase-related" evidence="10">
    <location>
        <begin position="79"/>
        <end position="181"/>
    </location>
</feature>
<dbReference type="EC" id="3.5.2.3" evidence="4 9"/>
<feature type="binding site" evidence="9">
    <location>
        <position position="247"/>
    </location>
    <ligand>
        <name>Zn(2+)</name>
        <dbReference type="ChEBI" id="CHEBI:29105"/>
        <label>1</label>
    </ligand>
</feature>
<sequence length="345" mass="37453">MNSITLTRPDDWHLHLRDGEALTAVVAASARQMGRAIIMPNLKPPVTTTEQALAYRERIMAALPAGSSFEPLMTLYLTDNTPAEEIERAHSSGLVQAVKLYPAGATTNSASGVTDLAHCDEAIAAMARLGIPLLVHGEVTDADIDIFDREAVFIERVMKPLLDRHPDLKVVFEHITTAEAAAFVAAAPANVAATITAHHLLFNRNHMLVGGFRPHYYCLPILKRERHRQALLESATSGSPRFFLGTDSAPHARGDKESACGCAGAYSAPAALELYATAFEQAGALERLEGFASHHGPDFYDMTRNAETVTLVREPWQLPESLPYAEGQTIVPLAAGETLNWKLVE</sequence>
<name>A0ABV1NF05_9GAMM</name>
<comment type="caution">
    <text evidence="11">The sequence shown here is derived from an EMBL/GenBank/DDBJ whole genome shotgun (WGS) entry which is preliminary data.</text>
</comment>
<comment type="similarity">
    <text evidence="3 9">Belongs to the metallo-dependent hydrolases superfamily. DHOase family. Class II DHOase subfamily.</text>
</comment>
<evidence type="ECO:0000313" key="11">
    <source>
        <dbReference type="EMBL" id="MEQ6917365.1"/>
    </source>
</evidence>
<dbReference type="Gene3D" id="3.20.20.140">
    <property type="entry name" value="Metal-dependent hydrolases"/>
    <property type="match status" value="1"/>
</dbReference>
<dbReference type="PIRSF" id="PIRSF001237">
    <property type="entry name" value="DHOdimr"/>
    <property type="match status" value="1"/>
</dbReference>
<gene>
    <name evidence="9 11" type="primary">pyrC</name>
    <name evidence="11" type="ORF">ABE960_07510</name>
</gene>
<feature type="binding site" evidence="9">
    <location>
        <position position="13"/>
    </location>
    <ligand>
        <name>Zn(2+)</name>
        <dbReference type="ChEBI" id="CHEBI:29105"/>
        <label>1</label>
    </ligand>
</feature>
<feature type="binding site" description="via carbamate group" evidence="9">
    <location>
        <position position="99"/>
    </location>
    <ligand>
        <name>Zn(2+)</name>
        <dbReference type="ChEBI" id="CHEBI:29105"/>
        <label>2</label>
    </ligand>
</feature>
<reference evidence="11 12" key="1">
    <citation type="submission" date="2024-05" db="EMBL/GenBank/DDBJ databases">
        <title>Halomonas sp. SSM6 16S ribosomal RNA gene Genome sequencing and assembly.</title>
        <authorList>
            <person name="Yook S."/>
        </authorList>
    </citation>
    <scope>NUCLEOTIDE SEQUENCE [LARGE SCALE GENOMIC DNA]</scope>
    <source>
        <strain evidence="11 12">SSM6</strain>
    </source>
</reference>
<comment type="function">
    <text evidence="1 9">Catalyzes the reversible cyclization of carbamoyl aspartate to dihydroorotate.</text>
</comment>
<evidence type="ECO:0000256" key="5">
    <source>
        <dbReference type="ARBA" id="ARBA00022723"/>
    </source>
</evidence>
<keyword evidence="8 9" id="KW-0665">Pyrimidine biosynthesis</keyword>
<feature type="binding site" evidence="9">
    <location>
        <position position="174"/>
    </location>
    <ligand>
        <name>Zn(2+)</name>
        <dbReference type="ChEBI" id="CHEBI:29105"/>
        <label>2</label>
    </ligand>
</feature>
<evidence type="ECO:0000259" key="10">
    <source>
        <dbReference type="Pfam" id="PF04909"/>
    </source>
</evidence>
<feature type="binding site" evidence="9">
    <location>
        <position position="136"/>
    </location>
    <ligand>
        <name>Zn(2+)</name>
        <dbReference type="ChEBI" id="CHEBI:29105"/>
        <label>2</label>
    </ligand>
</feature>
<comment type="pathway">
    <text evidence="2 9">Pyrimidine metabolism; UMP biosynthesis via de novo pathway; (S)-dihydroorotate from bicarbonate: step 3/3.</text>
</comment>
<keyword evidence="12" id="KW-1185">Reference proteome</keyword>
<comment type="catalytic activity">
    <reaction evidence="9">
        <text>(S)-dihydroorotate + H2O = N-carbamoyl-L-aspartate + H(+)</text>
        <dbReference type="Rhea" id="RHEA:24296"/>
        <dbReference type="ChEBI" id="CHEBI:15377"/>
        <dbReference type="ChEBI" id="CHEBI:15378"/>
        <dbReference type="ChEBI" id="CHEBI:30864"/>
        <dbReference type="ChEBI" id="CHEBI:32814"/>
        <dbReference type="EC" id="3.5.2.3"/>
    </reaction>
</comment>
<evidence type="ECO:0000256" key="4">
    <source>
        <dbReference type="ARBA" id="ARBA00012860"/>
    </source>
</evidence>
<feature type="binding site" evidence="9">
    <location>
        <position position="136"/>
    </location>
    <ligand>
        <name>substrate</name>
    </ligand>
</feature>
<organism evidence="11 12">
    <name type="scientific">Halomonas aquatica</name>
    <dbReference type="NCBI Taxonomy" id="3151123"/>
    <lineage>
        <taxon>Bacteria</taxon>
        <taxon>Pseudomonadati</taxon>
        <taxon>Pseudomonadota</taxon>
        <taxon>Gammaproteobacteria</taxon>
        <taxon>Oceanospirillales</taxon>
        <taxon>Halomonadaceae</taxon>
        <taxon>Halomonas</taxon>
    </lineage>
</organism>
<evidence type="ECO:0000256" key="7">
    <source>
        <dbReference type="ARBA" id="ARBA00022833"/>
    </source>
</evidence>
<dbReference type="Proteomes" id="UP001442468">
    <property type="component" value="Unassembled WGS sequence"/>
</dbReference>
<comment type="cofactor">
    <cofactor evidence="9">
        <name>Zn(2+)</name>
        <dbReference type="ChEBI" id="CHEBI:29105"/>
    </cofactor>
    <text evidence="9">Binds 2 Zn(2+) ions per subunit.</text>
</comment>
<feature type="binding site" evidence="9">
    <location>
        <position position="251"/>
    </location>
    <ligand>
        <name>substrate</name>
    </ligand>
</feature>
<dbReference type="CDD" id="cd01294">
    <property type="entry name" value="DHOase"/>
    <property type="match status" value="1"/>
</dbReference>
<evidence type="ECO:0000256" key="3">
    <source>
        <dbReference type="ARBA" id="ARBA00005631"/>
    </source>
</evidence>
<feature type="modified residue" description="N6-carboxylysine" evidence="9">
    <location>
        <position position="99"/>
    </location>
</feature>
<dbReference type="PANTHER" id="PTHR43137:SF1">
    <property type="entry name" value="DIHYDROOROTASE"/>
    <property type="match status" value="1"/>
</dbReference>
<dbReference type="InterPro" id="IPR004721">
    <property type="entry name" value="DHOdimr"/>
</dbReference>
<dbReference type="InterPro" id="IPR006680">
    <property type="entry name" value="Amidohydro-rel"/>
</dbReference>
<evidence type="ECO:0000256" key="6">
    <source>
        <dbReference type="ARBA" id="ARBA00022801"/>
    </source>
</evidence>
<feature type="binding site" description="via carbamate group" evidence="9">
    <location>
        <position position="99"/>
    </location>
    <ligand>
        <name>Zn(2+)</name>
        <dbReference type="ChEBI" id="CHEBI:29105"/>
        <label>1</label>
    </ligand>
</feature>
<keyword evidence="6 9" id="KW-0378">Hydrolase</keyword>
<dbReference type="NCBIfam" id="TIGR00856">
    <property type="entry name" value="pyrC_dimer"/>
    <property type="match status" value="1"/>
</dbReference>
<dbReference type="PROSITE" id="PS00482">
    <property type="entry name" value="DIHYDROOROTASE_1"/>
    <property type="match status" value="1"/>
</dbReference>
<dbReference type="InterPro" id="IPR002195">
    <property type="entry name" value="Dihydroorotase_CS"/>
</dbReference>
<dbReference type="GO" id="GO:0004151">
    <property type="term" value="F:dihydroorotase activity"/>
    <property type="evidence" value="ECO:0007669"/>
    <property type="project" value="UniProtKB-EC"/>
</dbReference>
<keyword evidence="7 9" id="KW-0862">Zinc</keyword>
<dbReference type="SUPFAM" id="SSF51556">
    <property type="entry name" value="Metallo-dependent hydrolases"/>
    <property type="match status" value="1"/>
</dbReference>
<dbReference type="HAMAP" id="MF_00219">
    <property type="entry name" value="PyrC_classII"/>
    <property type="match status" value="1"/>
</dbReference>
<dbReference type="InterPro" id="IPR032466">
    <property type="entry name" value="Metal_Hydrolase"/>
</dbReference>
<accession>A0ABV1NF05</accession>
<feature type="binding site" evidence="9">
    <location>
        <position position="15"/>
    </location>
    <ligand>
        <name>Zn(2+)</name>
        <dbReference type="ChEBI" id="CHEBI:29105"/>
        <label>1</label>
    </ligand>
</feature>
<dbReference type="PANTHER" id="PTHR43137">
    <property type="entry name" value="DIHYDROOROTASE"/>
    <property type="match status" value="1"/>
</dbReference>
<evidence type="ECO:0000256" key="9">
    <source>
        <dbReference type="HAMAP-Rule" id="MF_00219"/>
    </source>
</evidence>
<evidence type="ECO:0000256" key="8">
    <source>
        <dbReference type="ARBA" id="ARBA00022975"/>
    </source>
</evidence>
<feature type="binding site" evidence="9">
    <location>
        <begin position="15"/>
        <end position="17"/>
    </location>
    <ligand>
        <name>substrate</name>
    </ligand>
</feature>
<feature type="binding site" evidence="9">
    <location>
        <position position="219"/>
    </location>
    <ligand>
        <name>substrate</name>
    </ligand>
</feature>
<dbReference type="PROSITE" id="PS00483">
    <property type="entry name" value="DIHYDROOROTASE_2"/>
    <property type="match status" value="1"/>
</dbReference>
<dbReference type="RefSeq" id="WP_349761629.1">
    <property type="nucleotide sequence ID" value="NZ_JBEGCJ010000003.1"/>
</dbReference>
<evidence type="ECO:0000256" key="2">
    <source>
        <dbReference type="ARBA" id="ARBA00004880"/>
    </source>
</evidence>
<evidence type="ECO:0000256" key="1">
    <source>
        <dbReference type="ARBA" id="ARBA00002368"/>
    </source>
</evidence>
<comment type="subunit">
    <text evidence="9">Homodimer.</text>
</comment>
<proteinExistence type="inferred from homology"/>
<protein>
    <recommendedName>
        <fullName evidence="4 9">Dihydroorotase</fullName>
        <shortName evidence="9">DHOase</shortName>
        <ecNumber evidence="4 9">3.5.2.3</ecNumber>
    </recommendedName>
</protein>
<keyword evidence="5 9" id="KW-0479">Metal-binding</keyword>
<dbReference type="EMBL" id="JBEGCJ010000003">
    <property type="protein sequence ID" value="MEQ6917365.1"/>
    <property type="molecule type" value="Genomic_DNA"/>
</dbReference>
<feature type="active site" evidence="9">
    <location>
        <position position="247"/>
    </location>
</feature>